<dbReference type="GO" id="GO:0051903">
    <property type="term" value="F:S-(hydroxymethyl)glutathione dehydrogenase [NAD(P)+] activity"/>
    <property type="evidence" value="ECO:0007669"/>
    <property type="project" value="UniProtKB-EC"/>
</dbReference>
<keyword evidence="9" id="KW-0520">NAD</keyword>
<dbReference type="InterPro" id="IPR013149">
    <property type="entry name" value="ADH-like_C"/>
</dbReference>
<evidence type="ECO:0000256" key="5">
    <source>
        <dbReference type="ARBA" id="ARBA00013190"/>
    </source>
</evidence>
<dbReference type="Gene3D" id="3.90.180.10">
    <property type="entry name" value="Medium-chain alcohol dehydrogenases, catalytic domain"/>
    <property type="match status" value="1"/>
</dbReference>
<dbReference type="GO" id="GO:0001671">
    <property type="term" value="F:ATPase activator activity"/>
    <property type="evidence" value="ECO:0007669"/>
    <property type="project" value="InterPro"/>
</dbReference>
<evidence type="ECO:0000256" key="7">
    <source>
        <dbReference type="ARBA" id="ARBA00022833"/>
    </source>
</evidence>
<dbReference type="CDD" id="cd08892">
    <property type="entry name" value="SRPBCC_Aha1"/>
    <property type="match status" value="1"/>
</dbReference>
<comment type="catalytic activity">
    <reaction evidence="13">
        <text>a secondary alcohol + NAD(+) = a ketone + NADH + H(+)</text>
        <dbReference type="Rhea" id="RHEA:10740"/>
        <dbReference type="ChEBI" id="CHEBI:15378"/>
        <dbReference type="ChEBI" id="CHEBI:17087"/>
        <dbReference type="ChEBI" id="CHEBI:35681"/>
        <dbReference type="ChEBI" id="CHEBI:57540"/>
        <dbReference type="ChEBI" id="CHEBI:57945"/>
        <dbReference type="EC" id="1.1.1.1"/>
    </reaction>
</comment>
<dbReference type="EMBL" id="PYFQ01000001">
    <property type="protein sequence ID" value="PSK41102.1"/>
    <property type="molecule type" value="Genomic_DNA"/>
</dbReference>
<feature type="domain" description="Activator of Hsp90 ATPase AHSA1-like N-terminal" evidence="18">
    <location>
        <begin position="13"/>
        <end position="149"/>
    </location>
</feature>
<evidence type="ECO:0000256" key="17">
    <source>
        <dbReference type="SAM" id="MobiDB-lite"/>
    </source>
</evidence>
<dbReference type="EC" id="1.1.1.1" evidence="5"/>
<evidence type="ECO:0000313" key="20">
    <source>
        <dbReference type="Proteomes" id="UP000241107"/>
    </source>
</evidence>
<dbReference type="Gene3D" id="3.30.530.20">
    <property type="match status" value="1"/>
</dbReference>
<feature type="region of interest" description="Disordered" evidence="17">
    <location>
        <begin position="162"/>
        <end position="205"/>
    </location>
</feature>
<dbReference type="Proteomes" id="UP000241107">
    <property type="component" value="Unassembled WGS sequence"/>
</dbReference>
<dbReference type="InterPro" id="IPR023393">
    <property type="entry name" value="START-like_dom_sf"/>
</dbReference>
<dbReference type="Pfam" id="PF00107">
    <property type="entry name" value="ADH_zinc_N"/>
    <property type="match status" value="1"/>
</dbReference>
<dbReference type="PROSITE" id="PS00059">
    <property type="entry name" value="ADH_ZINC"/>
    <property type="match status" value="1"/>
</dbReference>
<evidence type="ECO:0000256" key="6">
    <source>
        <dbReference type="ARBA" id="ARBA00022723"/>
    </source>
</evidence>
<dbReference type="Pfam" id="PF08327">
    <property type="entry name" value="AHSA1"/>
    <property type="match status" value="1"/>
</dbReference>
<dbReference type="STRING" id="418784.A0A2P7YYR5"/>
<evidence type="ECO:0000256" key="13">
    <source>
        <dbReference type="ARBA" id="ARBA00049164"/>
    </source>
</evidence>
<dbReference type="GeneID" id="36564166"/>
<evidence type="ECO:0000256" key="12">
    <source>
        <dbReference type="ARBA" id="ARBA00048110"/>
    </source>
</evidence>
<dbReference type="Gene3D" id="3.40.50.720">
    <property type="entry name" value="NAD(P)-binding Rossmann-like Domain"/>
    <property type="match status" value="1"/>
</dbReference>
<evidence type="ECO:0000313" key="19">
    <source>
        <dbReference type="EMBL" id="PSK41102.1"/>
    </source>
</evidence>
<evidence type="ECO:0000259" key="18">
    <source>
        <dbReference type="SMART" id="SM01000"/>
    </source>
</evidence>
<keyword evidence="6" id="KW-0479">Metal-binding</keyword>
<evidence type="ECO:0000256" key="1">
    <source>
        <dbReference type="ARBA" id="ARBA00001947"/>
    </source>
</evidence>
<protein>
    <recommendedName>
        <fullName evidence="16">Alcohol dehydrogenase</fullName>
        <ecNumber evidence="5">1.1.1.1</ecNumber>
        <ecNumber evidence="4">1.1.1.284</ecNumber>
    </recommendedName>
</protein>
<evidence type="ECO:0000256" key="15">
    <source>
        <dbReference type="ARBA" id="ARBA00054286"/>
    </source>
</evidence>
<comment type="function">
    <text evidence="15">Oxidizes long-chain alcohols and, in the presence of glutathione, is able to oxidize formaldehyde. Also acts as a S-nitroso-glutathione reductase by catalyzing the NADH-dependent reduction of S-nitrosoglutathione, thereby regulating protein S-nitrosylation.</text>
</comment>
<keyword evidence="8" id="KW-0560">Oxidoreductase</keyword>
<dbReference type="AlphaFoldDB" id="A0A2P7YYR5"/>
<dbReference type="GO" id="GO:0005829">
    <property type="term" value="C:cytosol"/>
    <property type="evidence" value="ECO:0007669"/>
    <property type="project" value="TreeGrafter"/>
</dbReference>
<dbReference type="SUPFAM" id="SSF55961">
    <property type="entry name" value="Bet v1-like"/>
    <property type="match status" value="1"/>
</dbReference>
<dbReference type="InterPro" id="IPR013538">
    <property type="entry name" value="ASHA1/2-like_C"/>
</dbReference>
<evidence type="ECO:0000256" key="8">
    <source>
        <dbReference type="ARBA" id="ARBA00023002"/>
    </source>
</evidence>
<dbReference type="GO" id="GO:0051087">
    <property type="term" value="F:protein-folding chaperone binding"/>
    <property type="evidence" value="ECO:0007669"/>
    <property type="project" value="InterPro"/>
</dbReference>
<dbReference type="PANTHER" id="PTHR43880:SF12">
    <property type="entry name" value="ALCOHOL DEHYDROGENASE CLASS-3"/>
    <property type="match status" value="1"/>
</dbReference>
<dbReference type="RefSeq" id="XP_024715801.1">
    <property type="nucleotide sequence ID" value="XM_024856202.1"/>
</dbReference>
<evidence type="ECO:0000256" key="14">
    <source>
        <dbReference type="ARBA" id="ARBA00049243"/>
    </source>
</evidence>
<dbReference type="OrthoDB" id="417550at2759"/>
<comment type="catalytic activity">
    <reaction evidence="10">
        <text>S-(hydroxymethyl)glutathione + NADP(+) = S-formylglutathione + NADPH + H(+)</text>
        <dbReference type="Rhea" id="RHEA:19981"/>
        <dbReference type="ChEBI" id="CHEBI:15378"/>
        <dbReference type="ChEBI" id="CHEBI:57688"/>
        <dbReference type="ChEBI" id="CHEBI:57783"/>
        <dbReference type="ChEBI" id="CHEBI:58349"/>
        <dbReference type="ChEBI" id="CHEBI:58758"/>
        <dbReference type="EC" id="1.1.1.284"/>
    </reaction>
</comment>
<evidence type="ECO:0000256" key="10">
    <source>
        <dbReference type="ARBA" id="ARBA00047793"/>
    </source>
</evidence>
<dbReference type="EC" id="1.1.1.284" evidence="4"/>
<dbReference type="Pfam" id="PF09229">
    <property type="entry name" value="Aha1_N"/>
    <property type="match status" value="1"/>
</dbReference>
<evidence type="ECO:0000256" key="4">
    <source>
        <dbReference type="ARBA" id="ARBA00012309"/>
    </source>
</evidence>
<comment type="cofactor">
    <cofactor evidence="1">
        <name>Zn(2+)</name>
        <dbReference type="ChEBI" id="CHEBI:29105"/>
    </cofactor>
</comment>
<dbReference type="SUPFAM" id="SSF103111">
    <property type="entry name" value="Activator of Hsp90 ATPase, Aha1"/>
    <property type="match status" value="1"/>
</dbReference>
<comment type="catalytic activity">
    <reaction evidence="11">
        <text>S-nitrosoglutathione + NADH + H(+) = S-(hydroxysulfenamide)glutathione + NAD(+)</text>
        <dbReference type="Rhea" id="RHEA:78371"/>
        <dbReference type="ChEBI" id="CHEBI:15378"/>
        <dbReference type="ChEBI" id="CHEBI:57540"/>
        <dbReference type="ChEBI" id="CHEBI:57945"/>
        <dbReference type="ChEBI" id="CHEBI:145544"/>
        <dbReference type="ChEBI" id="CHEBI:229723"/>
    </reaction>
</comment>
<accession>A0A2P7YYR5</accession>
<dbReference type="InterPro" id="IPR011032">
    <property type="entry name" value="GroES-like_sf"/>
</dbReference>
<evidence type="ECO:0000256" key="11">
    <source>
        <dbReference type="ARBA" id="ARBA00047901"/>
    </source>
</evidence>
<feature type="compositionally biased region" description="Low complexity" evidence="17">
    <location>
        <begin position="182"/>
        <end position="195"/>
    </location>
</feature>
<dbReference type="GO" id="GO:0008270">
    <property type="term" value="F:zinc ion binding"/>
    <property type="evidence" value="ECO:0007669"/>
    <property type="project" value="InterPro"/>
</dbReference>
<sequence>MVVNNPNNWHWVDKNCIDWAKQYFNEQLIGVKAEGSNGTYVQVDSVSSLEGDVEVCQRKGKVISLFDLRIILNIAGVSVSDPEKTFKGSVTVPELAYDTEEDEIQFDVSIYNEDADLEKMRLLAKKELLPKLRAKLLRFGPDLISTHSKDIQLESDKVNSVYTKENQSQASKPSKPAEKPKAAPAPVASSAPQSSNGVPRYNTSTLHLEPTFNTTAEQLYITLLDRERIGAWTRSAPQLEAFPPKEGSEFKLFGGSITGKFTKLVPNEHITQLWRLEEWKSGHYAQLDIQLKQGAGETTMVVKWTGIPVGEEDRVRGNFEEYYVRSIKIVFGFGAPITCQAAVAWEAGKPLTIEEITVDPPKAHEVRFKVHNTGVCHTDAYTLSGVDPEGAFPVILGHEGSGIVESVGEGVENVKVGDHVVALYTAECKKCKFCKSGKTNLCGSVRETQGKGVMPDGTLRFHCKGQDLLHFMGCSTFSQYTVVADVSIVAVNPTAEFEKTCLLGCGITTGYGAATITANVQEGDNVAVFGAGCVGLSVVQGAKERKANKIIVVDINDKKAEWADKFGATDFVNPTKLPEGTTIVQKLIEMTDGGCDYTFDCTGNVNVMRDALEACHKGWGTSVIIGVAAAGKEIATRPFQLVTGRVWKGAAFGGVKGRSQLPGIVDDYLSGKLKVADFITHRHKLDKINTAFDDMHKGDCIRAVIEL</sequence>
<evidence type="ECO:0000256" key="16">
    <source>
        <dbReference type="ARBA" id="ARBA00079685"/>
    </source>
</evidence>
<keyword evidence="7" id="KW-0862">Zinc</keyword>
<dbReference type="PANTHER" id="PTHR43880">
    <property type="entry name" value="ALCOHOL DEHYDROGENASE"/>
    <property type="match status" value="1"/>
</dbReference>
<reference evidence="19 20" key="1">
    <citation type="submission" date="2018-03" db="EMBL/GenBank/DDBJ databases">
        <title>Candida pseudohaemulonii genome assembly and annotation.</title>
        <authorList>
            <person name="Munoz J.F."/>
            <person name="Gade L.G."/>
            <person name="Chow N.A."/>
            <person name="Litvintseva A.P."/>
            <person name="Loparev V.N."/>
            <person name="Cuomo C.A."/>
        </authorList>
    </citation>
    <scope>NUCLEOTIDE SEQUENCE [LARGE SCALE GENOMIC DNA]</scope>
    <source>
        <strain evidence="19 20">B12108</strain>
    </source>
</reference>
<dbReference type="SUPFAM" id="SSF50129">
    <property type="entry name" value="GroES-like"/>
    <property type="match status" value="2"/>
</dbReference>
<dbReference type="VEuPathDB" id="FungiDB:C7M61_000774"/>
<comment type="catalytic activity">
    <reaction evidence="14">
        <text>a primary alcohol + NAD(+) = an aldehyde + NADH + H(+)</text>
        <dbReference type="Rhea" id="RHEA:10736"/>
        <dbReference type="ChEBI" id="CHEBI:15378"/>
        <dbReference type="ChEBI" id="CHEBI:15734"/>
        <dbReference type="ChEBI" id="CHEBI:17478"/>
        <dbReference type="ChEBI" id="CHEBI:57540"/>
        <dbReference type="ChEBI" id="CHEBI:57945"/>
        <dbReference type="EC" id="1.1.1.1"/>
    </reaction>
</comment>
<comment type="similarity">
    <text evidence="2">Belongs to the AHA1 family.</text>
</comment>
<dbReference type="Pfam" id="PF08240">
    <property type="entry name" value="ADH_N"/>
    <property type="match status" value="1"/>
</dbReference>
<comment type="caution">
    <text evidence="19">The sequence shown here is derived from an EMBL/GenBank/DDBJ whole genome shotgun (WGS) entry which is preliminary data.</text>
</comment>
<dbReference type="InterPro" id="IPR014183">
    <property type="entry name" value="ADH_3"/>
</dbReference>
<dbReference type="InterPro" id="IPR002328">
    <property type="entry name" value="ADH_Zn_CS"/>
</dbReference>
<dbReference type="CDD" id="cd08300">
    <property type="entry name" value="alcohol_DH_class_III"/>
    <property type="match status" value="1"/>
</dbReference>
<dbReference type="InterPro" id="IPR013154">
    <property type="entry name" value="ADH-like_N"/>
</dbReference>
<organism evidence="19 20">
    <name type="scientific">Candidozyma pseudohaemuli</name>
    <dbReference type="NCBI Taxonomy" id="418784"/>
    <lineage>
        <taxon>Eukaryota</taxon>
        <taxon>Fungi</taxon>
        <taxon>Dikarya</taxon>
        <taxon>Ascomycota</taxon>
        <taxon>Saccharomycotina</taxon>
        <taxon>Pichiomycetes</taxon>
        <taxon>Metschnikowiaceae</taxon>
        <taxon>Candidozyma</taxon>
    </lineage>
</organism>
<dbReference type="SUPFAM" id="SSF51735">
    <property type="entry name" value="NAD(P)-binding Rossmann-fold domains"/>
    <property type="match status" value="1"/>
</dbReference>
<dbReference type="GO" id="GO:0046294">
    <property type="term" value="P:formaldehyde catabolic process"/>
    <property type="evidence" value="ECO:0007669"/>
    <property type="project" value="InterPro"/>
</dbReference>
<dbReference type="NCBIfam" id="TIGR02818">
    <property type="entry name" value="adh_III_F_hyde"/>
    <property type="match status" value="1"/>
</dbReference>
<dbReference type="InterPro" id="IPR015310">
    <property type="entry name" value="AHSA1-like_N"/>
</dbReference>
<gene>
    <name evidence="19" type="ORF">C7M61_000774</name>
</gene>
<name>A0A2P7YYR5_9ASCO</name>
<keyword evidence="20" id="KW-1185">Reference proteome</keyword>
<evidence type="ECO:0000256" key="3">
    <source>
        <dbReference type="ARBA" id="ARBA00010902"/>
    </source>
</evidence>
<dbReference type="InterPro" id="IPR036291">
    <property type="entry name" value="NAD(P)-bd_dom_sf"/>
</dbReference>
<evidence type="ECO:0000256" key="9">
    <source>
        <dbReference type="ARBA" id="ARBA00023027"/>
    </source>
</evidence>
<comment type="catalytic activity">
    <reaction evidence="12">
        <text>S-(hydroxymethyl)glutathione + NAD(+) = S-formylglutathione + NADH + H(+)</text>
        <dbReference type="Rhea" id="RHEA:19985"/>
        <dbReference type="ChEBI" id="CHEBI:15378"/>
        <dbReference type="ChEBI" id="CHEBI:57540"/>
        <dbReference type="ChEBI" id="CHEBI:57688"/>
        <dbReference type="ChEBI" id="CHEBI:57945"/>
        <dbReference type="ChEBI" id="CHEBI:58758"/>
        <dbReference type="EC" id="1.1.1.284"/>
    </reaction>
</comment>
<dbReference type="GO" id="GO:0004022">
    <property type="term" value="F:alcohol dehydrogenase (NAD+) activity"/>
    <property type="evidence" value="ECO:0007669"/>
    <property type="project" value="UniProtKB-EC"/>
</dbReference>
<comment type="similarity">
    <text evidence="3">Belongs to the zinc-containing alcohol dehydrogenase family. Class-III subfamily.</text>
</comment>
<dbReference type="FunFam" id="3.40.50.720:FF:000003">
    <property type="entry name" value="S-(hydroxymethyl)glutathione dehydrogenase"/>
    <property type="match status" value="1"/>
</dbReference>
<proteinExistence type="inferred from homology"/>
<dbReference type="Gene3D" id="3.15.10.20">
    <property type="entry name" value="Activator of Hsp90 ATPase Aha1, N-terminal domain"/>
    <property type="match status" value="1"/>
</dbReference>
<evidence type="ECO:0000256" key="2">
    <source>
        <dbReference type="ARBA" id="ARBA00006817"/>
    </source>
</evidence>
<dbReference type="SMART" id="SM01000">
    <property type="entry name" value="Aha1_N"/>
    <property type="match status" value="1"/>
</dbReference>
<dbReference type="InterPro" id="IPR036338">
    <property type="entry name" value="Aha1"/>
</dbReference>
<dbReference type="FunFam" id="3.90.180.10:FF:000001">
    <property type="entry name" value="S-(hydroxymethyl)glutathione dehydrogenase"/>
    <property type="match status" value="1"/>
</dbReference>